<dbReference type="PANTHER" id="PTHR43298">
    <property type="entry name" value="MULTIDRUG RESISTANCE PROTEIN NORM-RELATED"/>
    <property type="match status" value="1"/>
</dbReference>
<keyword evidence="6" id="KW-0050">Antiport</keyword>
<keyword evidence="9 13" id="KW-1133">Transmembrane helix</keyword>
<evidence type="ECO:0000256" key="13">
    <source>
        <dbReference type="SAM" id="Phobius"/>
    </source>
</evidence>
<dbReference type="Proteomes" id="UP000623172">
    <property type="component" value="Unassembled WGS sequence"/>
</dbReference>
<evidence type="ECO:0000256" key="3">
    <source>
        <dbReference type="ARBA" id="ARBA00010199"/>
    </source>
</evidence>
<dbReference type="PANTHER" id="PTHR43298:SF2">
    <property type="entry name" value="FMN_FAD EXPORTER YEEO-RELATED"/>
    <property type="match status" value="1"/>
</dbReference>
<keyword evidence="11 13" id="KW-0472">Membrane</keyword>
<keyword evidence="8 13" id="KW-0812">Transmembrane</keyword>
<dbReference type="InterPro" id="IPR002528">
    <property type="entry name" value="MATE_fam"/>
</dbReference>
<keyword evidence="15" id="KW-1185">Reference proteome</keyword>
<feature type="transmembrane region" description="Helical" evidence="13">
    <location>
        <begin position="316"/>
        <end position="340"/>
    </location>
</feature>
<dbReference type="RefSeq" id="WP_249314527.1">
    <property type="nucleotide sequence ID" value="NZ_JACRSR010000001.1"/>
</dbReference>
<evidence type="ECO:0000256" key="10">
    <source>
        <dbReference type="ARBA" id="ARBA00023065"/>
    </source>
</evidence>
<evidence type="ECO:0000256" key="6">
    <source>
        <dbReference type="ARBA" id="ARBA00022449"/>
    </source>
</evidence>
<name>A0A926HNV4_9FIRM</name>
<comment type="subcellular location">
    <subcellularLocation>
        <location evidence="2">Cell membrane</location>
        <topology evidence="2">Multi-pass membrane protein</topology>
    </subcellularLocation>
</comment>
<feature type="transmembrane region" description="Helical" evidence="13">
    <location>
        <begin position="7"/>
        <end position="25"/>
    </location>
</feature>
<feature type="transmembrane region" description="Helical" evidence="13">
    <location>
        <begin position="190"/>
        <end position="211"/>
    </location>
</feature>
<feature type="transmembrane region" description="Helical" evidence="13">
    <location>
        <begin position="379"/>
        <end position="397"/>
    </location>
</feature>
<evidence type="ECO:0000256" key="12">
    <source>
        <dbReference type="ARBA" id="ARBA00031636"/>
    </source>
</evidence>
<feature type="transmembrane region" description="Helical" evidence="13">
    <location>
        <begin position="409"/>
        <end position="431"/>
    </location>
</feature>
<accession>A0A926HNV4</accession>
<evidence type="ECO:0000256" key="11">
    <source>
        <dbReference type="ARBA" id="ARBA00023136"/>
    </source>
</evidence>
<dbReference type="GO" id="GO:0015297">
    <property type="term" value="F:antiporter activity"/>
    <property type="evidence" value="ECO:0007669"/>
    <property type="project" value="UniProtKB-KW"/>
</dbReference>
<feature type="transmembrane region" description="Helical" evidence="13">
    <location>
        <begin position="161"/>
        <end position="184"/>
    </location>
</feature>
<comment type="similarity">
    <text evidence="3">Belongs to the multi antimicrobial extrusion (MATE) (TC 2.A.66.1) family.</text>
</comment>
<evidence type="ECO:0000256" key="9">
    <source>
        <dbReference type="ARBA" id="ARBA00022989"/>
    </source>
</evidence>
<dbReference type="GO" id="GO:0042910">
    <property type="term" value="F:xenobiotic transmembrane transporter activity"/>
    <property type="evidence" value="ECO:0007669"/>
    <property type="project" value="InterPro"/>
</dbReference>
<sequence>MTKHNDGIARALIAFTVPLILSGLLQQLYNWADAFIVGNIVGEGALAAVGATHAITGLFVMAITGFTSGISILSARFYGAGDMDVQKKLLFSFTAILGVFFLAVSVAGIVGTQGMLRLLNTPADIFDMAAGYLAVILVGVPFLAVYNVYAAILRGLGNSKAPFYGVLVSSVANVALDLLFVGAFHWGVVGAAAATVISQALMTVFLVVYAVRKYEALRFRPERSLFEKGVIRQGWAISWPITVQSVMKSVGSLVLQNFMNGFGTATVAAITTAYRVDSVIMLPILNLSTGIATMTSQNIGAGEPGRARRCLSVGMVMMGVVSLALTAFVMVLGGPLVQIFGVTPEAVAIGRAFFQAIGIFYVIYGAAMALRGYVEGRGFVLFSGICGILSLGVRIGLSYGLVGVFEGRVIAYAEAFSWVFMFLMYGAWYVLNRRREHRAGIELGS</sequence>
<evidence type="ECO:0000256" key="4">
    <source>
        <dbReference type="ARBA" id="ARBA00020268"/>
    </source>
</evidence>
<dbReference type="NCBIfam" id="TIGR00797">
    <property type="entry name" value="matE"/>
    <property type="match status" value="1"/>
</dbReference>
<evidence type="ECO:0000256" key="2">
    <source>
        <dbReference type="ARBA" id="ARBA00004651"/>
    </source>
</evidence>
<dbReference type="InterPro" id="IPR048279">
    <property type="entry name" value="MdtK-like"/>
</dbReference>
<reference evidence="14" key="1">
    <citation type="submission" date="2020-08" db="EMBL/GenBank/DDBJ databases">
        <title>Genome public.</title>
        <authorList>
            <person name="Liu C."/>
            <person name="Sun Q."/>
        </authorList>
    </citation>
    <scope>NUCLEOTIDE SEQUENCE</scope>
    <source>
        <strain evidence="14">NSJ-53</strain>
    </source>
</reference>
<gene>
    <name evidence="14" type="ORF">H8696_01660</name>
</gene>
<comment type="caution">
    <text evidence="14">The sequence shown here is derived from an EMBL/GenBank/DDBJ whole genome shotgun (WGS) entry which is preliminary data.</text>
</comment>
<evidence type="ECO:0000256" key="1">
    <source>
        <dbReference type="ARBA" id="ARBA00003408"/>
    </source>
</evidence>
<comment type="function">
    <text evidence="1">Multidrug efflux pump.</text>
</comment>
<dbReference type="EMBL" id="JACRSR010000001">
    <property type="protein sequence ID" value="MBC8530553.1"/>
    <property type="molecule type" value="Genomic_DNA"/>
</dbReference>
<evidence type="ECO:0000313" key="15">
    <source>
        <dbReference type="Proteomes" id="UP000623172"/>
    </source>
</evidence>
<feature type="transmembrane region" description="Helical" evidence="13">
    <location>
        <begin position="45"/>
        <end position="78"/>
    </location>
</feature>
<keyword evidence="10" id="KW-0406">Ion transport</keyword>
<organism evidence="14 15">
    <name type="scientific">Gehongia tenuis</name>
    <dbReference type="NCBI Taxonomy" id="2763655"/>
    <lineage>
        <taxon>Bacteria</taxon>
        <taxon>Bacillati</taxon>
        <taxon>Bacillota</taxon>
        <taxon>Clostridia</taxon>
        <taxon>Christensenellales</taxon>
        <taxon>Christensenellaceae</taxon>
        <taxon>Gehongia</taxon>
    </lineage>
</organism>
<feature type="transmembrane region" description="Helical" evidence="13">
    <location>
        <begin position="90"/>
        <end position="110"/>
    </location>
</feature>
<dbReference type="GO" id="GO:0005886">
    <property type="term" value="C:plasma membrane"/>
    <property type="evidence" value="ECO:0007669"/>
    <property type="project" value="UniProtKB-SubCell"/>
</dbReference>
<dbReference type="InterPro" id="IPR050222">
    <property type="entry name" value="MATE_MdtK"/>
</dbReference>
<keyword evidence="7" id="KW-1003">Cell membrane</keyword>
<keyword evidence="5" id="KW-0813">Transport</keyword>
<dbReference type="GO" id="GO:0006811">
    <property type="term" value="P:monoatomic ion transport"/>
    <property type="evidence" value="ECO:0007669"/>
    <property type="project" value="UniProtKB-KW"/>
</dbReference>
<dbReference type="PIRSF" id="PIRSF006603">
    <property type="entry name" value="DinF"/>
    <property type="match status" value="1"/>
</dbReference>
<feature type="transmembrane region" description="Helical" evidence="13">
    <location>
        <begin position="346"/>
        <end position="367"/>
    </location>
</feature>
<evidence type="ECO:0000256" key="8">
    <source>
        <dbReference type="ARBA" id="ARBA00022692"/>
    </source>
</evidence>
<dbReference type="AlphaFoldDB" id="A0A926HNV4"/>
<proteinExistence type="inferred from homology"/>
<dbReference type="Pfam" id="PF01554">
    <property type="entry name" value="MatE"/>
    <property type="match status" value="2"/>
</dbReference>
<evidence type="ECO:0000256" key="5">
    <source>
        <dbReference type="ARBA" id="ARBA00022448"/>
    </source>
</evidence>
<evidence type="ECO:0000313" key="14">
    <source>
        <dbReference type="EMBL" id="MBC8530553.1"/>
    </source>
</evidence>
<dbReference type="CDD" id="cd13138">
    <property type="entry name" value="MATE_yoeA_like"/>
    <property type="match status" value="1"/>
</dbReference>
<feature type="transmembrane region" description="Helical" evidence="13">
    <location>
        <begin position="130"/>
        <end position="149"/>
    </location>
</feature>
<protein>
    <recommendedName>
        <fullName evidence="4">Probable multidrug resistance protein NorM</fullName>
    </recommendedName>
    <alternativeName>
        <fullName evidence="12">Multidrug-efflux transporter</fullName>
    </alternativeName>
</protein>
<evidence type="ECO:0000256" key="7">
    <source>
        <dbReference type="ARBA" id="ARBA00022475"/>
    </source>
</evidence>